<evidence type="ECO:0000256" key="1">
    <source>
        <dbReference type="SAM" id="MobiDB-lite"/>
    </source>
</evidence>
<proteinExistence type="predicted"/>
<dbReference type="AlphaFoldDB" id="A0AAV1GNW6"/>
<evidence type="ECO:0000313" key="2">
    <source>
        <dbReference type="EMBL" id="CAJ1073802.1"/>
    </source>
</evidence>
<name>A0AAV1GNW6_XYRNO</name>
<keyword evidence="3" id="KW-1185">Reference proteome</keyword>
<accession>A0AAV1GNW6</accession>
<dbReference type="EMBL" id="OY660878">
    <property type="protein sequence ID" value="CAJ1073802.1"/>
    <property type="molecule type" value="Genomic_DNA"/>
</dbReference>
<reference evidence="2" key="1">
    <citation type="submission" date="2023-08" db="EMBL/GenBank/DDBJ databases">
        <authorList>
            <person name="Alioto T."/>
            <person name="Alioto T."/>
            <person name="Gomez Garrido J."/>
        </authorList>
    </citation>
    <scope>NUCLEOTIDE SEQUENCE</scope>
</reference>
<protein>
    <submittedName>
        <fullName evidence="2">Unnamed protein product</fullName>
    </submittedName>
</protein>
<gene>
    <name evidence="2" type="ORF">XNOV1_A026132</name>
</gene>
<feature type="region of interest" description="Disordered" evidence="1">
    <location>
        <begin position="38"/>
        <end position="59"/>
    </location>
</feature>
<dbReference type="Proteomes" id="UP001178508">
    <property type="component" value="Chromosome 15"/>
</dbReference>
<evidence type="ECO:0000313" key="3">
    <source>
        <dbReference type="Proteomes" id="UP001178508"/>
    </source>
</evidence>
<organism evidence="2 3">
    <name type="scientific">Xyrichtys novacula</name>
    <name type="common">Pearly razorfish</name>
    <name type="synonym">Hemipteronotus novacula</name>
    <dbReference type="NCBI Taxonomy" id="13765"/>
    <lineage>
        <taxon>Eukaryota</taxon>
        <taxon>Metazoa</taxon>
        <taxon>Chordata</taxon>
        <taxon>Craniata</taxon>
        <taxon>Vertebrata</taxon>
        <taxon>Euteleostomi</taxon>
        <taxon>Actinopterygii</taxon>
        <taxon>Neopterygii</taxon>
        <taxon>Teleostei</taxon>
        <taxon>Neoteleostei</taxon>
        <taxon>Acanthomorphata</taxon>
        <taxon>Eupercaria</taxon>
        <taxon>Labriformes</taxon>
        <taxon>Labridae</taxon>
        <taxon>Xyrichtys</taxon>
    </lineage>
</organism>
<sequence length="155" mass="16851">MKEIQLLCYVIPMGMCSGFPPTLPPIPAQPFWEHHIDKGRIYPPPQAPKNHGPQTSASSPLSIVCVGSSSVRLLSGPAPQQVLYAQTDDTAALARQLQHKENNVLPGSFINTPSNPSRLTVNKGPPSATLWPPHTVNIPSSRPQNTRWHQLLTSA</sequence>